<organism evidence="1 2">
    <name type="scientific">Craurococcus roseus</name>
    <dbReference type="NCBI Taxonomy" id="77585"/>
    <lineage>
        <taxon>Bacteria</taxon>
        <taxon>Pseudomonadati</taxon>
        <taxon>Pseudomonadota</taxon>
        <taxon>Alphaproteobacteria</taxon>
        <taxon>Acetobacterales</taxon>
        <taxon>Acetobacteraceae</taxon>
        <taxon>Craurococcus</taxon>
    </lineage>
</organism>
<comment type="caution">
    <text evidence="1">The sequence shown here is derived from an EMBL/GenBank/DDBJ whole genome shotgun (WGS) entry which is preliminary data.</text>
</comment>
<accession>A0ABP3Q234</accession>
<evidence type="ECO:0000313" key="2">
    <source>
        <dbReference type="Proteomes" id="UP001501588"/>
    </source>
</evidence>
<name>A0ABP3Q234_9PROT</name>
<keyword evidence="2" id="KW-1185">Reference proteome</keyword>
<reference evidence="2" key="1">
    <citation type="journal article" date="2019" name="Int. J. Syst. Evol. Microbiol.">
        <title>The Global Catalogue of Microorganisms (GCM) 10K type strain sequencing project: providing services to taxonomists for standard genome sequencing and annotation.</title>
        <authorList>
            <consortium name="The Broad Institute Genomics Platform"/>
            <consortium name="The Broad Institute Genome Sequencing Center for Infectious Disease"/>
            <person name="Wu L."/>
            <person name="Ma J."/>
        </authorList>
    </citation>
    <scope>NUCLEOTIDE SEQUENCE [LARGE SCALE GENOMIC DNA]</scope>
    <source>
        <strain evidence="2">JCM 9933</strain>
    </source>
</reference>
<dbReference type="RefSeq" id="WP_343894644.1">
    <property type="nucleotide sequence ID" value="NZ_BAAAFZ010000015.1"/>
</dbReference>
<dbReference type="Proteomes" id="UP001501588">
    <property type="component" value="Unassembled WGS sequence"/>
</dbReference>
<protein>
    <submittedName>
        <fullName evidence="1">Uncharacterized protein</fullName>
    </submittedName>
</protein>
<proteinExistence type="predicted"/>
<evidence type="ECO:0000313" key="1">
    <source>
        <dbReference type="EMBL" id="GAA0577919.1"/>
    </source>
</evidence>
<dbReference type="EMBL" id="BAAAFZ010000015">
    <property type="protein sequence ID" value="GAA0577919.1"/>
    <property type="molecule type" value="Genomic_DNA"/>
</dbReference>
<gene>
    <name evidence="1" type="ORF">GCM10009416_15600</name>
</gene>
<sequence length="226" mass="24143">MVQRRSVLALAAPLLGGAAEADVRATLSPAQTLLFETPHLASLRPPVRLDYDFRREEQGKEPVADTIRLEVRASAGQDGKRDVSPEFLTGSRALRYPPALGFGGNPLLVFALDRDVRELGAATGGTPNWFRNRFRQALATAAGVRAAEIESEGRRLPATVVALVPYAGEPRAGRHQERRYAFTLCDALPGWFHAIRTELPPAAGGLGAVVESITFAGTAPLPEGAG</sequence>